<dbReference type="Pfam" id="PF04205">
    <property type="entry name" value="FMN_bind"/>
    <property type="match status" value="1"/>
</dbReference>
<accession>A0A060D9P4</accession>
<evidence type="ECO:0000256" key="7">
    <source>
        <dbReference type="SAM" id="Phobius"/>
    </source>
</evidence>
<evidence type="ECO:0000313" key="9">
    <source>
        <dbReference type="EMBL" id="AIB09462.1"/>
    </source>
</evidence>
<proteinExistence type="inferred from homology"/>
<comment type="function">
    <text evidence="6">Part of a membrane-bound complex that couples electron transfer with translocation of ions across the membrane.</text>
</comment>
<evidence type="ECO:0000256" key="1">
    <source>
        <dbReference type="ARBA" id="ARBA00022448"/>
    </source>
</evidence>
<feature type="modified residue" description="FMN phosphoryl threonine" evidence="6">
    <location>
        <position position="161"/>
    </location>
</feature>
<dbReference type="AlphaFoldDB" id="A0A060D9P4"/>
<dbReference type="GO" id="GO:0009055">
    <property type="term" value="F:electron transfer activity"/>
    <property type="evidence" value="ECO:0007669"/>
    <property type="project" value="InterPro"/>
</dbReference>
<dbReference type="HAMAP" id="MF_00479">
    <property type="entry name" value="RsxG_RnfG"/>
    <property type="match status" value="1"/>
</dbReference>
<evidence type="ECO:0000256" key="4">
    <source>
        <dbReference type="ARBA" id="ARBA00022643"/>
    </source>
</evidence>
<dbReference type="PANTHER" id="PTHR36118:SF1">
    <property type="entry name" value="ION-TRANSLOCATING OXIDOREDUCTASE COMPLEX SUBUNIT G"/>
    <property type="match status" value="1"/>
</dbReference>
<comment type="cofactor">
    <cofactor evidence="6">
        <name>FMN</name>
        <dbReference type="ChEBI" id="CHEBI:58210"/>
    </cofactor>
</comment>
<organism evidence="9">
    <name type="scientific">Halanaerobium sp. TB24</name>
    <dbReference type="NCBI Taxonomy" id="1504409"/>
    <lineage>
        <taxon>Bacteria</taxon>
        <taxon>Bacillati</taxon>
        <taxon>Bacillota</taxon>
        <taxon>Clostridia</taxon>
        <taxon>Halanaerobiales</taxon>
        <taxon>Halanaerobiaceae</taxon>
        <taxon>Halanaerobium</taxon>
    </lineage>
</organism>
<keyword evidence="5 6" id="KW-0249">Electron transport</keyword>
<dbReference type="GO" id="GO:0022900">
    <property type="term" value="P:electron transport chain"/>
    <property type="evidence" value="ECO:0007669"/>
    <property type="project" value="UniProtKB-UniRule"/>
</dbReference>
<keyword evidence="4 6" id="KW-0288">FMN</keyword>
<keyword evidence="6 7" id="KW-0472">Membrane</keyword>
<comment type="subcellular location">
    <subcellularLocation>
        <location evidence="6">Cell membrane</location>
        <topology evidence="6">Single-pass membrane protein</topology>
    </subcellularLocation>
</comment>
<dbReference type="EC" id="7.-.-.-" evidence="6"/>
<dbReference type="GO" id="GO:0005886">
    <property type="term" value="C:plasma membrane"/>
    <property type="evidence" value="ECO:0007669"/>
    <property type="project" value="UniProtKB-SubCell"/>
</dbReference>
<dbReference type="PIRSF" id="PIRSF006091">
    <property type="entry name" value="E_trnsport_RnfG"/>
    <property type="match status" value="1"/>
</dbReference>
<evidence type="ECO:0000256" key="5">
    <source>
        <dbReference type="ARBA" id="ARBA00022982"/>
    </source>
</evidence>
<gene>
    <name evidence="6 9" type="primary">rnfG</name>
</gene>
<keyword evidence="6 7" id="KW-0812">Transmembrane</keyword>
<evidence type="ECO:0000256" key="2">
    <source>
        <dbReference type="ARBA" id="ARBA00022553"/>
    </source>
</evidence>
<keyword evidence="6" id="KW-1278">Translocase</keyword>
<evidence type="ECO:0000259" key="8">
    <source>
        <dbReference type="SMART" id="SM00900"/>
    </source>
</evidence>
<keyword evidence="3 6" id="KW-0285">Flavoprotein</keyword>
<keyword evidence="1 6" id="KW-0813">Transport</keyword>
<keyword evidence="6" id="KW-1003">Cell membrane</keyword>
<dbReference type="PANTHER" id="PTHR36118">
    <property type="entry name" value="ION-TRANSLOCATING OXIDOREDUCTASE COMPLEX SUBUNIT G"/>
    <property type="match status" value="1"/>
</dbReference>
<keyword evidence="6 7" id="KW-1133">Transmembrane helix</keyword>
<evidence type="ECO:0000256" key="6">
    <source>
        <dbReference type="HAMAP-Rule" id="MF_00479"/>
    </source>
</evidence>
<dbReference type="GO" id="GO:0010181">
    <property type="term" value="F:FMN binding"/>
    <property type="evidence" value="ECO:0007669"/>
    <property type="project" value="InterPro"/>
</dbReference>
<keyword evidence="2 6" id="KW-0597">Phosphoprotein</keyword>
<dbReference type="InterPro" id="IPR010209">
    <property type="entry name" value="Ion_transpt_RnfG/RsxG"/>
</dbReference>
<dbReference type="NCBIfam" id="TIGR01947">
    <property type="entry name" value="rnfG"/>
    <property type="match status" value="1"/>
</dbReference>
<name>A0A060D9P4_9FIRM</name>
<comment type="subunit">
    <text evidence="6">The complex is composed of six subunits: RnfA, RnfB, RnfC, RnfD, RnfE and RnfG.</text>
</comment>
<feature type="domain" description="FMN-binding" evidence="8">
    <location>
        <begin position="88"/>
        <end position="178"/>
    </location>
</feature>
<evidence type="ECO:0000256" key="3">
    <source>
        <dbReference type="ARBA" id="ARBA00022630"/>
    </source>
</evidence>
<feature type="transmembrane region" description="Helical" evidence="7">
    <location>
        <begin position="9"/>
        <end position="28"/>
    </location>
</feature>
<dbReference type="SMART" id="SM00900">
    <property type="entry name" value="FMN_bind"/>
    <property type="match status" value="1"/>
</dbReference>
<reference evidence="9" key="1">
    <citation type="submission" date="2014-04" db="EMBL/GenBank/DDBJ databases">
        <title>A microbial consortium from deep-sea hypersaline lake Thetis couples anaerobic glycine betaine degradation to methane and acetate production.</title>
        <authorList>
            <person name="La Cono V."/>
            <person name="Arcadi E."/>
            <person name="La Spada G."/>
            <person name="Smedile F."/>
            <person name="Messina E."/>
            <person name="Giuliano L."/>
            <person name="Yakimov M.M."/>
        </authorList>
    </citation>
    <scope>NUCLEOTIDE SEQUENCE</scope>
    <source>
        <strain evidence="9">TB24</strain>
    </source>
</reference>
<comment type="similarity">
    <text evidence="6">Belongs to the RnfG family.</text>
</comment>
<dbReference type="InterPro" id="IPR007329">
    <property type="entry name" value="FMN-bd"/>
</dbReference>
<protein>
    <recommendedName>
        <fullName evidence="6">Ion-translocating oxidoreductase complex subunit G</fullName>
        <ecNumber evidence="6">7.-.-.-</ecNumber>
    </recommendedName>
    <alternativeName>
        <fullName evidence="6">Rnf electron transport complex subunit G</fullName>
    </alternativeName>
</protein>
<sequence length="186" mass="20081">MEKNSTKNLIITLSIIGIVSALLLTFVYEWTAPYIQANQAETLRLAISEVLPGADEVEEVEIDDEVFFEGYDAQGNRVGVAYQNSGGGYNGPIELMVGVDLETEEIIRISIVNHQETPGLGARITEEEYKSNFAGKPFGNYEVVKTPPSETMEVQAVAGATISSSNTTRIVEEAISIINNAYGGGS</sequence>
<dbReference type="EMBL" id="KJ670376">
    <property type="protein sequence ID" value="AIB09462.1"/>
    <property type="molecule type" value="Genomic_DNA"/>
</dbReference>